<sequence>MIEFWLTFNNNEESIWLPVPPQTFEVQTGLCNSTVTIHELGELMLTGKRRLKTITISSYFPIVYDGLGQYQAAPPPSGLIKMIERWRDTQKPLRLLILGRGLTVNEAMVIENFSFSQKNGPEDVYFTLDLKEYRFTKVKTLPLTAKEANELRPRPADKPIPKIYVVQKGDTFKKISKKVYGTESRYIEIQRITKIVDERKLTVGMKIVLGG</sequence>
<dbReference type="CDD" id="cd00118">
    <property type="entry name" value="LysM"/>
    <property type="match status" value="1"/>
</dbReference>
<accession>A0A1T2XK81</accession>
<feature type="domain" description="LysM" evidence="1">
    <location>
        <begin position="162"/>
        <end position="209"/>
    </location>
</feature>
<evidence type="ECO:0000313" key="2">
    <source>
        <dbReference type="EMBL" id="OPA80222.1"/>
    </source>
</evidence>
<dbReference type="Proteomes" id="UP000190188">
    <property type="component" value="Unassembled WGS sequence"/>
</dbReference>
<dbReference type="AlphaFoldDB" id="A0A1T2XK81"/>
<comment type="caution">
    <text evidence="2">The sequence shown here is derived from an EMBL/GenBank/DDBJ whole genome shotgun (WGS) entry which is preliminary data.</text>
</comment>
<dbReference type="Pfam" id="PF21821">
    <property type="entry name" value="Dit_like"/>
    <property type="match status" value="1"/>
</dbReference>
<dbReference type="InterPro" id="IPR036779">
    <property type="entry name" value="LysM_dom_sf"/>
</dbReference>
<evidence type="ECO:0000313" key="3">
    <source>
        <dbReference type="Proteomes" id="UP000190188"/>
    </source>
</evidence>
<dbReference type="EMBL" id="MSZX01000002">
    <property type="protein sequence ID" value="OPA80222.1"/>
    <property type="molecule type" value="Genomic_DNA"/>
</dbReference>
<keyword evidence="3" id="KW-1185">Reference proteome</keyword>
<dbReference type="PROSITE" id="PS51782">
    <property type="entry name" value="LYSM"/>
    <property type="match status" value="1"/>
</dbReference>
<dbReference type="STRING" id="1324314.BVG16_05620"/>
<evidence type="ECO:0000259" key="1">
    <source>
        <dbReference type="PROSITE" id="PS51782"/>
    </source>
</evidence>
<dbReference type="SMART" id="SM00257">
    <property type="entry name" value="LysM"/>
    <property type="match status" value="1"/>
</dbReference>
<dbReference type="Gene3D" id="3.10.350.10">
    <property type="entry name" value="LysM domain"/>
    <property type="match status" value="1"/>
</dbReference>
<organism evidence="2 3">
    <name type="scientific">Paenibacillus selenitireducens</name>
    <dbReference type="NCBI Taxonomy" id="1324314"/>
    <lineage>
        <taxon>Bacteria</taxon>
        <taxon>Bacillati</taxon>
        <taxon>Bacillota</taxon>
        <taxon>Bacilli</taxon>
        <taxon>Bacillales</taxon>
        <taxon>Paenibacillaceae</taxon>
        <taxon>Paenibacillus</taxon>
    </lineage>
</organism>
<protein>
    <recommendedName>
        <fullName evidence="1">LysM domain-containing protein</fullName>
    </recommendedName>
</protein>
<dbReference type="InterPro" id="IPR048494">
    <property type="entry name" value="Dit-like_N"/>
</dbReference>
<dbReference type="Pfam" id="PF01476">
    <property type="entry name" value="LysM"/>
    <property type="match status" value="1"/>
</dbReference>
<dbReference type="InterPro" id="IPR018392">
    <property type="entry name" value="LysM"/>
</dbReference>
<reference evidence="2 3" key="1">
    <citation type="submission" date="2017-01" db="EMBL/GenBank/DDBJ databases">
        <title>Genome analysis of Paenibacillus selenitrireducens ES3-24.</title>
        <authorList>
            <person name="Xu D."/>
            <person name="Yao R."/>
            <person name="Zheng S."/>
        </authorList>
    </citation>
    <scope>NUCLEOTIDE SEQUENCE [LARGE SCALE GENOMIC DNA]</scope>
    <source>
        <strain evidence="2 3">ES3-24</strain>
    </source>
</reference>
<name>A0A1T2XK81_9BACL</name>
<dbReference type="OrthoDB" id="9800780at2"/>
<gene>
    <name evidence="2" type="ORF">BVG16_05620</name>
</gene>
<proteinExistence type="predicted"/>
<dbReference type="RefSeq" id="WP_078497569.1">
    <property type="nucleotide sequence ID" value="NZ_MSZX01000002.1"/>
</dbReference>